<gene>
    <name evidence="2" type="ORF">WJU16_03075</name>
</gene>
<evidence type="ECO:0000313" key="3">
    <source>
        <dbReference type="Proteomes" id="UP001485459"/>
    </source>
</evidence>
<dbReference type="Proteomes" id="UP001485459">
    <property type="component" value="Chromosome"/>
</dbReference>
<dbReference type="EMBL" id="CP149822">
    <property type="protein sequence ID" value="WZN42018.1"/>
    <property type="molecule type" value="Genomic_DNA"/>
</dbReference>
<name>A0ABZ2YR99_9BACT</name>
<keyword evidence="3" id="KW-1185">Reference proteome</keyword>
<sequence>MGWTFIVTIHINPFPSNTLNKENQKITLSAMNGNPTPQPTRRKMLTMLLFIMTPINIFCILYTGFNIFSPTLPIQDLIGAQKGYYKPEEIIKVEQEAINFPKTNTVLSYFKVDTVFAGLENKEYYASTIRLGNIHPSQPIVVTVIYKRSFLDFDPLVASFEVPPNAWTMGWTPKHRIFDFSSTRLIPRWK</sequence>
<reference evidence="3" key="1">
    <citation type="submission" date="2024-03" db="EMBL/GenBank/DDBJ databases">
        <title>Chitinophaga horti sp. nov., isolated from garden soil.</title>
        <authorList>
            <person name="Lee D.S."/>
            <person name="Han D.M."/>
            <person name="Baek J.H."/>
            <person name="Choi D.G."/>
            <person name="Jeon J.H."/>
            <person name="Jeon C.O."/>
        </authorList>
    </citation>
    <scope>NUCLEOTIDE SEQUENCE [LARGE SCALE GENOMIC DNA]</scope>
    <source>
        <strain evidence="3">GPA1</strain>
    </source>
</reference>
<evidence type="ECO:0008006" key="4">
    <source>
        <dbReference type="Google" id="ProtNLM"/>
    </source>
</evidence>
<keyword evidence="1" id="KW-0812">Transmembrane</keyword>
<feature type="transmembrane region" description="Helical" evidence="1">
    <location>
        <begin position="45"/>
        <end position="65"/>
    </location>
</feature>
<keyword evidence="1" id="KW-0472">Membrane</keyword>
<proteinExistence type="predicted"/>
<evidence type="ECO:0000256" key="1">
    <source>
        <dbReference type="SAM" id="Phobius"/>
    </source>
</evidence>
<organism evidence="2 3">
    <name type="scientific">Chitinophaga pollutisoli</name>
    <dbReference type="NCBI Taxonomy" id="3133966"/>
    <lineage>
        <taxon>Bacteria</taxon>
        <taxon>Pseudomonadati</taxon>
        <taxon>Bacteroidota</taxon>
        <taxon>Chitinophagia</taxon>
        <taxon>Chitinophagales</taxon>
        <taxon>Chitinophagaceae</taxon>
        <taxon>Chitinophaga</taxon>
    </lineage>
</organism>
<evidence type="ECO:0000313" key="2">
    <source>
        <dbReference type="EMBL" id="WZN42018.1"/>
    </source>
</evidence>
<accession>A0ABZ2YR99</accession>
<protein>
    <recommendedName>
        <fullName evidence="4">FixH protein</fullName>
    </recommendedName>
</protein>
<keyword evidence="1" id="KW-1133">Transmembrane helix</keyword>
<dbReference type="RefSeq" id="WP_341836861.1">
    <property type="nucleotide sequence ID" value="NZ_CP149822.1"/>
</dbReference>